<gene>
    <name evidence="7" type="ordered locus">S70_09890</name>
</gene>
<feature type="transmembrane region" description="Helical" evidence="6">
    <location>
        <begin position="318"/>
        <end position="335"/>
    </location>
</feature>
<feature type="transmembrane region" description="Helical" evidence="6">
    <location>
        <begin position="373"/>
        <end position="394"/>
    </location>
</feature>
<dbReference type="PANTHER" id="PTHR42718:SF9">
    <property type="entry name" value="MAJOR FACILITATOR SUPERFAMILY MULTIDRUG TRANSPORTER MFSC"/>
    <property type="match status" value="1"/>
</dbReference>
<dbReference type="AlphaFoldDB" id="A0A140NMG3"/>
<name>A0A140NMG3_PROSM</name>
<feature type="transmembrane region" description="Helical" evidence="6">
    <location>
        <begin position="83"/>
        <end position="101"/>
    </location>
</feature>
<feature type="transmembrane region" description="Helical" evidence="6">
    <location>
        <begin position="55"/>
        <end position="76"/>
    </location>
</feature>
<dbReference type="Gene3D" id="1.20.1250.20">
    <property type="entry name" value="MFS general substrate transporter like domains"/>
    <property type="match status" value="2"/>
</dbReference>
<organism evidence="7 8">
    <name type="scientific">Providencia stuartii (strain MRSN 2154)</name>
    <dbReference type="NCBI Taxonomy" id="1157951"/>
    <lineage>
        <taxon>Bacteria</taxon>
        <taxon>Pseudomonadati</taxon>
        <taxon>Pseudomonadota</taxon>
        <taxon>Gammaproteobacteria</taxon>
        <taxon>Enterobacterales</taxon>
        <taxon>Morganellaceae</taxon>
        <taxon>Providencia</taxon>
    </lineage>
</organism>
<dbReference type="Pfam" id="PF07690">
    <property type="entry name" value="MFS_1"/>
    <property type="match status" value="1"/>
</dbReference>
<sequence length="505" mass="55738">MRLAILQNSKETNPLFVVISVFIGAILSTLFVRMFSLSLADIRGIFGLDVQEGTWINVSLNAAQLISMTLTPWFMVVLGAEKILMSTSAVLLVSFLSFPLIGEGGDLFTALVLIHFVIGFCLGVYLPMTISLALRNLQQNVWLIVMAAYSLRVSLGMDAGVGISGSFIEIFGWQWMYWVCACFACLIFIFAWKGMPLVGINHDFLAQTDWGGMALKSVSLVLLYIGVVQGEMLDWYDSGLITACLIASVALFAIFIIRAFSFKQTFAHPNWLMNRNLFLCFVVSCLYGFLMLANSLFIPSFLITIGGLKPHQIGEVTNIAFISYLLFSPIAIWLARRVDSRLLMIIGVSIIGGASLLGMQVDYQWRVDEFIPLMIMQSFGECLVLIGLIASFVVNIKPQDALNLGAYISIARVLMPAIAGALMNTYLRISFDEHFEAKRAFIQTGEQKLPTMDSVNMSLSLISREAHVGSFIDGFAITLMVVIIVLTLLMFIKPAPENNIVPGGK</sequence>
<evidence type="ECO:0000256" key="1">
    <source>
        <dbReference type="ARBA" id="ARBA00004141"/>
    </source>
</evidence>
<dbReference type="GO" id="GO:0022857">
    <property type="term" value="F:transmembrane transporter activity"/>
    <property type="evidence" value="ECO:0007669"/>
    <property type="project" value="InterPro"/>
</dbReference>
<dbReference type="GeneID" id="93517368"/>
<dbReference type="RefSeq" id="WP_014657103.1">
    <property type="nucleotide sequence ID" value="NC_017731.1"/>
</dbReference>
<dbReference type="GO" id="GO:0016020">
    <property type="term" value="C:membrane"/>
    <property type="evidence" value="ECO:0007669"/>
    <property type="project" value="UniProtKB-SubCell"/>
</dbReference>
<evidence type="ECO:0000256" key="3">
    <source>
        <dbReference type="ARBA" id="ARBA00022692"/>
    </source>
</evidence>
<dbReference type="InterPro" id="IPR036259">
    <property type="entry name" value="MFS_trans_sf"/>
</dbReference>
<feature type="transmembrane region" description="Helical" evidence="6">
    <location>
        <begin position="12"/>
        <end position="35"/>
    </location>
</feature>
<keyword evidence="5 6" id="KW-0472">Membrane</keyword>
<dbReference type="OrthoDB" id="9812221at2"/>
<feature type="transmembrane region" description="Helical" evidence="6">
    <location>
        <begin position="107"/>
        <end position="128"/>
    </location>
</feature>
<reference evidence="7 8" key="1">
    <citation type="journal article" date="2012" name="J. Bacteriol.">
        <title>Complete Genome Sequence of Providencia stuartii Clinical Isolate MRSN 2154.</title>
        <authorList>
            <person name="Clifford R.J."/>
            <person name="Hang J."/>
            <person name="Riley M.C."/>
            <person name="Onmus-Leone F."/>
            <person name="Kuschner R.A."/>
            <person name="Lesho E.P."/>
            <person name="Waterman P.E."/>
        </authorList>
    </citation>
    <scope>NUCLEOTIDE SEQUENCE [LARGE SCALE GENOMIC DNA]</scope>
    <source>
        <strain evidence="7 8">MRSN 2154</strain>
    </source>
</reference>
<reference evidence="8" key="2">
    <citation type="submission" date="2012-04" db="EMBL/GenBank/DDBJ databases">
        <title>Complete genome sequence of Providencia stuartii clinical isolate MRSN 2154.</title>
        <authorList>
            <person name="Clifford R.J."/>
            <person name="Hang J."/>
            <person name="Riley M.C."/>
            <person name="Onmus-Leone F."/>
            <person name="Kuschner R.A."/>
            <person name="Lesho E.P."/>
            <person name="Waterman P.E."/>
        </authorList>
    </citation>
    <scope>NUCLEOTIDE SEQUENCE [LARGE SCALE GENOMIC DNA]</scope>
    <source>
        <strain evidence="8">MRSN 2154</strain>
    </source>
</reference>
<feature type="transmembrane region" description="Helical" evidence="6">
    <location>
        <begin position="175"/>
        <end position="192"/>
    </location>
</feature>
<evidence type="ECO:0000256" key="4">
    <source>
        <dbReference type="ARBA" id="ARBA00022989"/>
    </source>
</evidence>
<evidence type="ECO:0000256" key="2">
    <source>
        <dbReference type="ARBA" id="ARBA00022448"/>
    </source>
</evidence>
<evidence type="ECO:0000256" key="5">
    <source>
        <dbReference type="ARBA" id="ARBA00023136"/>
    </source>
</evidence>
<feature type="transmembrane region" description="Helical" evidence="6">
    <location>
        <begin position="140"/>
        <end position="163"/>
    </location>
</feature>
<comment type="subcellular location">
    <subcellularLocation>
        <location evidence="1">Membrane</location>
        <topology evidence="1">Multi-pass membrane protein</topology>
    </subcellularLocation>
</comment>
<keyword evidence="2" id="KW-0813">Transport</keyword>
<feature type="transmembrane region" description="Helical" evidence="6">
    <location>
        <begin position="204"/>
        <end position="227"/>
    </location>
</feature>
<dbReference type="InterPro" id="IPR011701">
    <property type="entry name" value="MFS"/>
</dbReference>
<dbReference type="HOGENOM" id="CLU_000960_33_1_6"/>
<dbReference type="KEGG" id="psi:S70_09890"/>
<evidence type="ECO:0000313" key="7">
    <source>
        <dbReference type="EMBL" id="AFH93838.1"/>
    </source>
</evidence>
<keyword evidence="4 6" id="KW-1133">Transmembrane helix</keyword>
<accession>A0A140NMG3</accession>
<keyword evidence="3 6" id="KW-0812">Transmembrane</keyword>
<dbReference type="Proteomes" id="UP000005012">
    <property type="component" value="Chromosome"/>
</dbReference>
<feature type="transmembrane region" description="Helical" evidence="6">
    <location>
        <begin position="239"/>
        <end position="257"/>
    </location>
</feature>
<evidence type="ECO:0000313" key="8">
    <source>
        <dbReference type="Proteomes" id="UP000005012"/>
    </source>
</evidence>
<dbReference type="PANTHER" id="PTHR42718">
    <property type="entry name" value="MAJOR FACILITATOR SUPERFAMILY MULTIDRUG TRANSPORTER MFSC"/>
    <property type="match status" value="1"/>
</dbReference>
<feature type="transmembrane region" description="Helical" evidence="6">
    <location>
        <begin position="277"/>
        <end position="298"/>
    </location>
</feature>
<feature type="transmembrane region" description="Helical" evidence="6">
    <location>
        <begin position="342"/>
        <end position="361"/>
    </location>
</feature>
<protein>
    <submittedName>
        <fullName evidence="7">Multidrug efflux protein</fullName>
    </submittedName>
</protein>
<feature type="transmembrane region" description="Helical" evidence="6">
    <location>
        <begin position="406"/>
        <end position="427"/>
    </location>
</feature>
<feature type="transmembrane region" description="Helical" evidence="6">
    <location>
        <begin position="471"/>
        <end position="492"/>
    </location>
</feature>
<dbReference type="PATRIC" id="fig|1157951.4.peg.1989"/>
<evidence type="ECO:0000256" key="6">
    <source>
        <dbReference type="SAM" id="Phobius"/>
    </source>
</evidence>
<dbReference type="SUPFAM" id="SSF103473">
    <property type="entry name" value="MFS general substrate transporter"/>
    <property type="match status" value="1"/>
</dbReference>
<proteinExistence type="predicted"/>
<dbReference type="EMBL" id="CP003488">
    <property type="protein sequence ID" value="AFH93838.1"/>
    <property type="molecule type" value="Genomic_DNA"/>
</dbReference>